<dbReference type="Proteomes" id="UP000704712">
    <property type="component" value="Unassembled WGS sequence"/>
</dbReference>
<sequence length="119" mass="12887">MLPETTEECNIAVDGFRRVQGFLLCCVATDGTLIGNNHPCDFEGWFNRKGSFPLKMSKLSGNIADGLLLLTSNLAPGVHKSFQHSSLGRNIKCLLPRGHHALTDSGYGVAPTNADNFKL</sequence>
<evidence type="ECO:0000313" key="1">
    <source>
        <dbReference type="EMBL" id="KAF4045140.1"/>
    </source>
</evidence>
<dbReference type="EMBL" id="JAACNO010000105">
    <property type="protein sequence ID" value="KAF4149949.1"/>
    <property type="molecule type" value="Genomic_DNA"/>
</dbReference>
<evidence type="ECO:0000313" key="3">
    <source>
        <dbReference type="Proteomes" id="UP000602510"/>
    </source>
</evidence>
<keyword evidence="3" id="KW-1185">Reference proteome</keyword>
<dbReference type="AlphaFoldDB" id="A0A833WPB8"/>
<organism evidence="1 3">
    <name type="scientific">Phytophthora infestans</name>
    <name type="common">Potato late blight agent</name>
    <name type="synonym">Botrytis infestans</name>
    <dbReference type="NCBI Taxonomy" id="4787"/>
    <lineage>
        <taxon>Eukaryota</taxon>
        <taxon>Sar</taxon>
        <taxon>Stramenopiles</taxon>
        <taxon>Oomycota</taxon>
        <taxon>Peronosporomycetes</taxon>
        <taxon>Peronosporales</taxon>
        <taxon>Peronosporaceae</taxon>
        <taxon>Phytophthora</taxon>
    </lineage>
</organism>
<gene>
    <name evidence="1" type="ORF">GN244_ATG02524</name>
    <name evidence="2" type="ORF">GN958_ATG00888</name>
</gene>
<evidence type="ECO:0000313" key="2">
    <source>
        <dbReference type="EMBL" id="KAF4149949.1"/>
    </source>
</evidence>
<proteinExistence type="predicted"/>
<accession>A0A833WPB8</accession>
<protein>
    <recommendedName>
        <fullName evidence="4">DDE Tnp4 domain-containing protein</fullName>
    </recommendedName>
</protein>
<dbReference type="Proteomes" id="UP000602510">
    <property type="component" value="Unassembled WGS sequence"/>
</dbReference>
<evidence type="ECO:0008006" key="4">
    <source>
        <dbReference type="Google" id="ProtNLM"/>
    </source>
</evidence>
<comment type="caution">
    <text evidence="1">The sequence shown here is derived from an EMBL/GenBank/DDBJ whole genome shotgun (WGS) entry which is preliminary data.</text>
</comment>
<name>A0A833WPB8_PHYIN</name>
<dbReference type="EMBL" id="WSZM01000055">
    <property type="protein sequence ID" value="KAF4045140.1"/>
    <property type="molecule type" value="Genomic_DNA"/>
</dbReference>
<reference evidence="1" key="1">
    <citation type="submission" date="2020-04" db="EMBL/GenBank/DDBJ databases">
        <title>Hybrid Assembly of Korean Phytophthora infestans isolates.</title>
        <authorList>
            <person name="Prokchorchik M."/>
            <person name="Lee Y."/>
            <person name="Seo J."/>
            <person name="Cho J.-H."/>
            <person name="Park Y.-E."/>
            <person name="Jang D.-C."/>
            <person name="Im J.-S."/>
            <person name="Choi J.-G."/>
            <person name="Park H.-J."/>
            <person name="Lee G.-B."/>
            <person name="Lee Y.-G."/>
            <person name="Hong S.-Y."/>
            <person name="Cho K."/>
            <person name="Sohn K.H."/>
        </authorList>
    </citation>
    <scope>NUCLEOTIDE SEQUENCE</scope>
    <source>
        <strain evidence="1">KR_1_A1</strain>
        <strain evidence="2">KR_2_A2</strain>
    </source>
</reference>